<dbReference type="OrthoDB" id="416741at2759"/>
<feature type="domain" description="RNase III" evidence="2">
    <location>
        <begin position="127"/>
        <end position="247"/>
    </location>
</feature>
<dbReference type="Gene3D" id="1.10.1520.10">
    <property type="entry name" value="Ribonuclease III domain"/>
    <property type="match status" value="1"/>
</dbReference>
<evidence type="ECO:0000259" key="2">
    <source>
        <dbReference type="PROSITE" id="PS50142"/>
    </source>
</evidence>
<dbReference type="CDD" id="cd00593">
    <property type="entry name" value="RIBOc"/>
    <property type="match status" value="1"/>
</dbReference>
<comment type="caution">
    <text evidence="3">The sequence shown here is derived from an EMBL/GenBank/DDBJ whole genome shotgun (WGS) entry which is preliminary data.</text>
</comment>
<dbReference type="AlphaFoldDB" id="A0A1Y3B0M5"/>
<dbReference type="PROSITE" id="PS50142">
    <property type="entry name" value="RNASE_3_2"/>
    <property type="match status" value="1"/>
</dbReference>
<keyword evidence="4" id="KW-1185">Reference proteome</keyword>
<dbReference type="SMART" id="SM00535">
    <property type="entry name" value="RIBOc"/>
    <property type="match status" value="1"/>
</dbReference>
<dbReference type="GO" id="GO:0006396">
    <property type="term" value="P:RNA processing"/>
    <property type="evidence" value="ECO:0007669"/>
    <property type="project" value="InterPro"/>
</dbReference>
<dbReference type="PANTHER" id="PTHR14950">
    <property type="entry name" value="DICER-RELATED"/>
    <property type="match status" value="1"/>
</dbReference>
<dbReference type="InterPro" id="IPR000999">
    <property type="entry name" value="RNase_III_dom"/>
</dbReference>
<evidence type="ECO:0000313" key="3">
    <source>
        <dbReference type="EMBL" id="OTF74329.1"/>
    </source>
</evidence>
<gene>
    <name evidence="3" type="ORF">BLA29_005855</name>
</gene>
<dbReference type="SUPFAM" id="SSF69065">
    <property type="entry name" value="RNase III domain-like"/>
    <property type="match status" value="1"/>
</dbReference>
<dbReference type="Pfam" id="PF00636">
    <property type="entry name" value="Ribonuclease_3"/>
    <property type="match status" value="1"/>
</dbReference>
<reference evidence="3 4" key="1">
    <citation type="submission" date="2017-03" db="EMBL/GenBank/DDBJ databases">
        <title>Genome Survey of Euroglyphus maynei.</title>
        <authorList>
            <person name="Arlian L.G."/>
            <person name="Morgan M.S."/>
            <person name="Rider S.D."/>
        </authorList>
    </citation>
    <scope>NUCLEOTIDE SEQUENCE [LARGE SCALE GENOMIC DNA]</scope>
    <source>
        <strain evidence="3">Arlian Lab</strain>
        <tissue evidence="3">Whole body</tissue>
    </source>
</reference>
<evidence type="ECO:0000313" key="4">
    <source>
        <dbReference type="Proteomes" id="UP000194236"/>
    </source>
</evidence>
<evidence type="ECO:0000256" key="1">
    <source>
        <dbReference type="ARBA" id="ARBA00022801"/>
    </source>
</evidence>
<dbReference type="GO" id="GO:0004525">
    <property type="term" value="F:ribonuclease III activity"/>
    <property type="evidence" value="ECO:0007669"/>
    <property type="project" value="InterPro"/>
</dbReference>
<accession>A0A1Y3B0M5</accession>
<protein>
    <recommendedName>
        <fullName evidence="2">RNase III domain-containing protein</fullName>
    </recommendedName>
</protein>
<dbReference type="InterPro" id="IPR036389">
    <property type="entry name" value="RNase_III_sf"/>
</dbReference>
<name>A0A1Y3B0M5_EURMA</name>
<sequence>MIDPDDMDEKPRIKIDNQNSINDRLQEFLPKKVTTTADSVPSTEDALKKLFEKLFRAIKNFLHKKSSDQYRQVIAQFNPHQESIDYGCVSIFKFVGDIRETIAKEAIYFDTFDIIQCPNPWQILYGFTLAKAQDLWNIERYETVGDAFIKMTTSLYLYWRYPQYDENRLTTLKTALISNQNLALIALEKKIYKFIFSSLNEKIHELFFKRFSFMYTDDDDNYLFQLKAKDLADCIEALIGIFLIHGSASTALAFLDYLDLKAFDPTKTRIDLKKPIQPITPKIITNVHQYNNESMEEITLIEIQDKLFDLNTTKNNFNLFERLYIESLLNEVEEIIDYKFNNKYYLCKYIKSNENRL</sequence>
<organism evidence="3 4">
    <name type="scientific">Euroglyphus maynei</name>
    <name type="common">Mayne's house dust mite</name>
    <dbReference type="NCBI Taxonomy" id="6958"/>
    <lineage>
        <taxon>Eukaryota</taxon>
        <taxon>Metazoa</taxon>
        <taxon>Ecdysozoa</taxon>
        <taxon>Arthropoda</taxon>
        <taxon>Chelicerata</taxon>
        <taxon>Arachnida</taxon>
        <taxon>Acari</taxon>
        <taxon>Acariformes</taxon>
        <taxon>Sarcoptiformes</taxon>
        <taxon>Astigmata</taxon>
        <taxon>Psoroptidia</taxon>
        <taxon>Analgoidea</taxon>
        <taxon>Pyroglyphidae</taxon>
        <taxon>Pyroglyphinae</taxon>
        <taxon>Euroglyphus</taxon>
    </lineage>
</organism>
<dbReference type="EMBL" id="MUJZ01047615">
    <property type="protein sequence ID" value="OTF74329.1"/>
    <property type="molecule type" value="Genomic_DNA"/>
</dbReference>
<dbReference type="Proteomes" id="UP000194236">
    <property type="component" value="Unassembled WGS sequence"/>
</dbReference>
<keyword evidence="1" id="KW-0378">Hydrolase</keyword>
<proteinExistence type="predicted"/>